<reference evidence="2" key="1">
    <citation type="submission" date="2020-11" db="EMBL/GenBank/DDBJ databases">
        <authorList>
            <person name="Tran Van P."/>
        </authorList>
    </citation>
    <scope>NUCLEOTIDE SEQUENCE</scope>
</reference>
<feature type="region of interest" description="Disordered" evidence="1">
    <location>
        <begin position="178"/>
        <end position="198"/>
    </location>
</feature>
<sequence>MLLYDGGSPPNSWLRLITIKITRVWFNSSMALVQLEGSLDNTIASEAIIPKQVQQQIITVINNDYQSNTQQYIEDHIFDNAEFVYADIDVTNYFRYYLDEVTVIDIKNFASDYLKDRQSLLLEQNIEVMSLDDIHTNIDTLSGRQGLPVPSWPYNVGGSQIAAPNFPYPPRHIPNDPTSYLMTKESGPITPGGPEVQD</sequence>
<protein>
    <submittedName>
        <fullName evidence="2">Uncharacterized protein</fullName>
    </submittedName>
</protein>
<name>A0A7R9FBA1_9NEOP</name>
<accession>A0A7R9FBA1</accession>
<evidence type="ECO:0000256" key="1">
    <source>
        <dbReference type="SAM" id="MobiDB-lite"/>
    </source>
</evidence>
<organism evidence="2">
    <name type="scientific">Timema bartmani</name>
    <dbReference type="NCBI Taxonomy" id="61472"/>
    <lineage>
        <taxon>Eukaryota</taxon>
        <taxon>Metazoa</taxon>
        <taxon>Ecdysozoa</taxon>
        <taxon>Arthropoda</taxon>
        <taxon>Hexapoda</taxon>
        <taxon>Insecta</taxon>
        <taxon>Pterygota</taxon>
        <taxon>Neoptera</taxon>
        <taxon>Polyneoptera</taxon>
        <taxon>Phasmatodea</taxon>
        <taxon>Timematodea</taxon>
        <taxon>Timematoidea</taxon>
        <taxon>Timematidae</taxon>
        <taxon>Timema</taxon>
    </lineage>
</organism>
<proteinExistence type="predicted"/>
<dbReference type="AlphaFoldDB" id="A0A7R9FBA1"/>
<dbReference type="EMBL" id="OD575100">
    <property type="protein sequence ID" value="CAD7450393.1"/>
    <property type="molecule type" value="Genomic_DNA"/>
</dbReference>
<gene>
    <name evidence="2" type="ORF">TBIB3V08_LOCUS12663</name>
</gene>
<evidence type="ECO:0000313" key="2">
    <source>
        <dbReference type="EMBL" id="CAD7450393.1"/>
    </source>
</evidence>